<feature type="transmembrane region" description="Helical" evidence="5">
    <location>
        <begin position="73"/>
        <end position="90"/>
    </location>
</feature>
<feature type="transmembrane region" description="Helical" evidence="5">
    <location>
        <begin position="46"/>
        <end position="66"/>
    </location>
</feature>
<evidence type="ECO:0000256" key="2">
    <source>
        <dbReference type="ARBA" id="ARBA00022692"/>
    </source>
</evidence>
<sequence length="131" mass="13908">MKKYILSALLGAVAGVMGGALGTSGAFTILPGLLLLGIVKTQKKAAGTTLITILAPLSILAAVEYYKKGNVDVPVGIVITVAYMLAAWFGAKLANKLDDSTIQTIVGFYLLLVSSYFFYKSYHSKKSNINK</sequence>
<comment type="subcellular location">
    <subcellularLocation>
        <location evidence="1">Membrane</location>
        <topology evidence="1">Multi-pass membrane protein</topology>
    </subcellularLocation>
</comment>
<organism evidence="6">
    <name type="scientific">viral metagenome</name>
    <dbReference type="NCBI Taxonomy" id="1070528"/>
    <lineage>
        <taxon>unclassified sequences</taxon>
        <taxon>metagenomes</taxon>
        <taxon>organismal metagenomes</taxon>
    </lineage>
</organism>
<evidence type="ECO:0000256" key="5">
    <source>
        <dbReference type="SAM" id="Phobius"/>
    </source>
</evidence>
<evidence type="ECO:0000256" key="3">
    <source>
        <dbReference type="ARBA" id="ARBA00022989"/>
    </source>
</evidence>
<accession>A0A6C0C5G1</accession>
<keyword evidence="3 5" id="KW-1133">Transmembrane helix</keyword>
<name>A0A6C0C5G1_9ZZZZ</name>
<evidence type="ECO:0008006" key="7">
    <source>
        <dbReference type="Google" id="ProtNLM"/>
    </source>
</evidence>
<keyword evidence="4 5" id="KW-0472">Membrane</keyword>
<proteinExistence type="predicted"/>
<dbReference type="PANTHER" id="PTHR43701:SF2">
    <property type="entry name" value="MEMBRANE TRANSPORTER PROTEIN YJNA-RELATED"/>
    <property type="match status" value="1"/>
</dbReference>
<dbReference type="EMBL" id="MN739334">
    <property type="protein sequence ID" value="QHS99004.1"/>
    <property type="molecule type" value="Genomic_DNA"/>
</dbReference>
<dbReference type="GO" id="GO:0016020">
    <property type="term" value="C:membrane"/>
    <property type="evidence" value="ECO:0007669"/>
    <property type="project" value="UniProtKB-SubCell"/>
</dbReference>
<dbReference type="AlphaFoldDB" id="A0A6C0C5G1"/>
<evidence type="ECO:0000256" key="4">
    <source>
        <dbReference type="ARBA" id="ARBA00023136"/>
    </source>
</evidence>
<dbReference type="PANTHER" id="PTHR43701">
    <property type="entry name" value="MEMBRANE TRANSPORTER PROTEIN MJ0441-RELATED"/>
    <property type="match status" value="1"/>
</dbReference>
<dbReference type="InterPro" id="IPR051598">
    <property type="entry name" value="TSUP/Inactive_protease-like"/>
</dbReference>
<evidence type="ECO:0000256" key="1">
    <source>
        <dbReference type="ARBA" id="ARBA00004141"/>
    </source>
</evidence>
<reference evidence="6" key="1">
    <citation type="journal article" date="2020" name="Nature">
        <title>Giant virus diversity and host interactions through global metagenomics.</title>
        <authorList>
            <person name="Schulz F."/>
            <person name="Roux S."/>
            <person name="Paez-Espino D."/>
            <person name="Jungbluth S."/>
            <person name="Walsh D.A."/>
            <person name="Denef V.J."/>
            <person name="McMahon K.D."/>
            <person name="Konstantinidis K.T."/>
            <person name="Eloe-Fadrosh E.A."/>
            <person name="Kyrpides N.C."/>
            <person name="Woyke T."/>
        </authorList>
    </citation>
    <scope>NUCLEOTIDE SEQUENCE</scope>
    <source>
        <strain evidence="6">GVMAG-M-3300020185-33</strain>
    </source>
</reference>
<keyword evidence="2 5" id="KW-0812">Transmembrane</keyword>
<dbReference type="Pfam" id="PF01925">
    <property type="entry name" value="TauE"/>
    <property type="match status" value="1"/>
</dbReference>
<feature type="transmembrane region" description="Helical" evidence="5">
    <location>
        <begin position="102"/>
        <end position="119"/>
    </location>
</feature>
<protein>
    <recommendedName>
        <fullName evidence="7">Membrane transporter protein</fullName>
    </recommendedName>
</protein>
<evidence type="ECO:0000313" key="6">
    <source>
        <dbReference type="EMBL" id="QHS99004.1"/>
    </source>
</evidence>
<dbReference type="InterPro" id="IPR002781">
    <property type="entry name" value="TM_pro_TauE-like"/>
</dbReference>